<name>A0A8J2JNT3_9HEXA</name>
<proteinExistence type="predicted"/>
<reference evidence="1" key="1">
    <citation type="submission" date="2021-06" db="EMBL/GenBank/DDBJ databases">
        <authorList>
            <person name="Hodson N. C."/>
            <person name="Mongue J. A."/>
            <person name="Jaron S. K."/>
        </authorList>
    </citation>
    <scope>NUCLEOTIDE SEQUENCE</scope>
</reference>
<accession>A0A8J2JNT3</accession>
<sequence length="70" mass="8152">MTHHKLQYQQTRQTKHFSLTKRTFCFLEMICISVHTQQPVLLLGETDVGKDSCVQFLAENLSQLESSKRL</sequence>
<evidence type="ECO:0008006" key="3">
    <source>
        <dbReference type="Google" id="ProtNLM"/>
    </source>
</evidence>
<organism evidence="1 2">
    <name type="scientific">Allacma fusca</name>
    <dbReference type="NCBI Taxonomy" id="39272"/>
    <lineage>
        <taxon>Eukaryota</taxon>
        <taxon>Metazoa</taxon>
        <taxon>Ecdysozoa</taxon>
        <taxon>Arthropoda</taxon>
        <taxon>Hexapoda</taxon>
        <taxon>Collembola</taxon>
        <taxon>Symphypleona</taxon>
        <taxon>Sminthuridae</taxon>
        <taxon>Allacma</taxon>
    </lineage>
</organism>
<dbReference type="Proteomes" id="UP000708208">
    <property type="component" value="Unassembled WGS sequence"/>
</dbReference>
<gene>
    <name evidence="1" type="ORF">AFUS01_LOCUS13114</name>
</gene>
<evidence type="ECO:0000313" key="2">
    <source>
        <dbReference type="Proteomes" id="UP000708208"/>
    </source>
</evidence>
<comment type="caution">
    <text evidence="1">The sequence shown here is derived from an EMBL/GenBank/DDBJ whole genome shotgun (WGS) entry which is preliminary data.</text>
</comment>
<protein>
    <recommendedName>
        <fullName evidence="3">Midasin</fullName>
    </recommendedName>
</protein>
<dbReference type="EMBL" id="CAJVCH010105531">
    <property type="protein sequence ID" value="CAG7724072.1"/>
    <property type="molecule type" value="Genomic_DNA"/>
</dbReference>
<dbReference type="AlphaFoldDB" id="A0A8J2JNT3"/>
<evidence type="ECO:0000313" key="1">
    <source>
        <dbReference type="EMBL" id="CAG7724072.1"/>
    </source>
</evidence>
<keyword evidence="2" id="KW-1185">Reference proteome</keyword>